<sequence length="382" mass="40462">MDIGGVKDNSIQLSTTNHFRHMNTIKNLPTTLKSSVQTVIANMTPLPKTYKAAVFEKANAPFTLKDVDLKEPGPGQVLVKVIAVGVCHSDAGVQAGAFGNSFPIVPGHEIIGNVAAVGDGEKRWKVGDRVGGPWHGGHDAVCKQCQRGEMQMCENAAVNGVTMNGGYAEYVLLRTEAVVKVPTDVDPVEYAPILCAGITVFNSIRKLKITPGELVAVQGLGGLGHLAVQYANKMGYKVAALSSGDKKRDFAKKLGAHEYIDTSKDDACKKLMDLGGAALIVCTAPNPKAISPLTGGLAPGGKLLVLSPCGPIEISSADLIMKMASVAGFPSGHALDSEEAIAFTKLHGIRCMVEKFPLKEVQKAFDHMMSGDVRFRSVLVME</sequence>
<keyword evidence="4" id="KW-0862">Zinc</keyword>
<dbReference type="InterPro" id="IPR013154">
    <property type="entry name" value="ADH-like_N"/>
</dbReference>
<dbReference type="GO" id="GO:0005737">
    <property type="term" value="C:cytoplasm"/>
    <property type="evidence" value="ECO:0007669"/>
    <property type="project" value="TreeGrafter"/>
</dbReference>
<name>A0A8H8S3L6_9HELO</name>
<dbReference type="AlphaFoldDB" id="A0A8H8S3L6"/>
<dbReference type="InterPro" id="IPR036291">
    <property type="entry name" value="NAD(P)-bd_dom_sf"/>
</dbReference>
<dbReference type="GO" id="GO:0004022">
    <property type="term" value="F:alcohol dehydrogenase (NAD+) activity"/>
    <property type="evidence" value="ECO:0007669"/>
    <property type="project" value="TreeGrafter"/>
</dbReference>
<evidence type="ECO:0000256" key="4">
    <source>
        <dbReference type="ARBA" id="ARBA00022833"/>
    </source>
</evidence>
<dbReference type="OrthoDB" id="256333at2759"/>
<dbReference type="SUPFAM" id="SSF50129">
    <property type="entry name" value="GroES-like"/>
    <property type="match status" value="1"/>
</dbReference>
<proteinExistence type="inferred from homology"/>
<keyword evidence="6" id="KW-0520">NAD</keyword>
<evidence type="ECO:0000256" key="1">
    <source>
        <dbReference type="ARBA" id="ARBA00001947"/>
    </source>
</evidence>
<gene>
    <name evidence="8" type="primary">patD</name>
    <name evidence="8" type="ORF">LOCC1_G005585</name>
</gene>
<dbReference type="GO" id="GO:0046872">
    <property type="term" value="F:metal ion binding"/>
    <property type="evidence" value="ECO:0007669"/>
    <property type="project" value="UniProtKB-KW"/>
</dbReference>
<dbReference type="Gene3D" id="3.40.50.720">
    <property type="entry name" value="NAD(P)-binding Rossmann-like Domain"/>
    <property type="match status" value="1"/>
</dbReference>
<dbReference type="SMART" id="SM00829">
    <property type="entry name" value="PKS_ER"/>
    <property type="match status" value="1"/>
</dbReference>
<evidence type="ECO:0000256" key="5">
    <source>
        <dbReference type="ARBA" id="ARBA00023002"/>
    </source>
</evidence>
<evidence type="ECO:0000259" key="7">
    <source>
        <dbReference type="SMART" id="SM00829"/>
    </source>
</evidence>
<feature type="domain" description="Enoyl reductase (ER)" evidence="7">
    <location>
        <begin position="57"/>
        <end position="379"/>
    </location>
</feature>
<dbReference type="Pfam" id="PF08240">
    <property type="entry name" value="ADH_N"/>
    <property type="match status" value="1"/>
</dbReference>
<accession>A0A8H8S3L6</accession>
<keyword evidence="3" id="KW-0479">Metal-binding</keyword>
<dbReference type="Proteomes" id="UP000443090">
    <property type="component" value="Unassembled WGS sequence"/>
</dbReference>
<evidence type="ECO:0000313" key="9">
    <source>
        <dbReference type="Proteomes" id="UP000443090"/>
    </source>
</evidence>
<dbReference type="Gene3D" id="3.90.180.10">
    <property type="entry name" value="Medium-chain alcohol dehydrogenases, catalytic domain"/>
    <property type="match status" value="1"/>
</dbReference>
<dbReference type="PANTHER" id="PTHR42940:SF7">
    <property type="entry name" value="ALCOHOL DEHYDROGENASE-LIKE N-TERMINAL DOMAIN-CONTAINING PROTEIN"/>
    <property type="match status" value="1"/>
</dbReference>
<evidence type="ECO:0000256" key="2">
    <source>
        <dbReference type="ARBA" id="ARBA00008072"/>
    </source>
</evidence>
<reference evidence="8 9" key="1">
    <citation type="submission" date="2018-05" db="EMBL/GenBank/DDBJ databases">
        <title>Genome sequencing and assembly of the regulated plant pathogen Lachnellula willkommii and related sister species for the development of diagnostic species identification markers.</title>
        <authorList>
            <person name="Giroux E."/>
            <person name="Bilodeau G."/>
        </authorList>
    </citation>
    <scope>NUCLEOTIDE SEQUENCE [LARGE SCALE GENOMIC DNA]</scope>
    <source>
        <strain evidence="8 9">CBS 160.35</strain>
    </source>
</reference>
<evidence type="ECO:0000313" key="8">
    <source>
        <dbReference type="EMBL" id="TVY45864.1"/>
    </source>
</evidence>
<dbReference type="PANTHER" id="PTHR42940">
    <property type="entry name" value="ALCOHOL DEHYDROGENASE 1-RELATED"/>
    <property type="match status" value="1"/>
</dbReference>
<keyword evidence="5" id="KW-0560">Oxidoreductase</keyword>
<comment type="caution">
    <text evidence="8">The sequence shown here is derived from an EMBL/GenBank/DDBJ whole genome shotgun (WGS) entry which is preliminary data.</text>
</comment>
<evidence type="ECO:0000256" key="6">
    <source>
        <dbReference type="ARBA" id="ARBA00023027"/>
    </source>
</evidence>
<dbReference type="EMBL" id="QGMI01000176">
    <property type="protein sequence ID" value="TVY45864.1"/>
    <property type="molecule type" value="Genomic_DNA"/>
</dbReference>
<keyword evidence="9" id="KW-1185">Reference proteome</keyword>
<comment type="similarity">
    <text evidence="2">Belongs to the zinc-containing alcohol dehydrogenase family.</text>
</comment>
<dbReference type="Pfam" id="PF00107">
    <property type="entry name" value="ADH_zinc_N"/>
    <property type="match status" value="1"/>
</dbReference>
<dbReference type="SUPFAM" id="SSF51735">
    <property type="entry name" value="NAD(P)-binding Rossmann-fold domains"/>
    <property type="match status" value="1"/>
</dbReference>
<dbReference type="InterPro" id="IPR013149">
    <property type="entry name" value="ADH-like_C"/>
</dbReference>
<evidence type="ECO:0000256" key="3">
    <source>
        <dbReference type="ARBA" id="ARBA00022723"/>
    </source>
</evidence>
<dbReference type="InterPro" id="IPR020843">
    <property type="entry name" value="ER"/>
</dbReference>
<dbReference type="CDD" id="cd08296">
    <property type="entry name" value="CAD_like"/>
    <property type="match status" value="1"/>
</dbReference>
<dbReference type="FunFam" id="3.40.50.720:FF:000039">
    <property type="entry name" value="Alcohol dehydrogenase AdhP"/>
    <property type="match status" value="1"/>
</dbReference>
<organism evidence="8 9">
    <name type="scientific">Lachnellula occidentalis</name>
    <dbReference type="NCBI Taxonomy" id="215460"/>
    <lineage>
        <taxon>Eukaryota</taxon>
        <taxon>Fungi</taxon>
        <taxon>Dikarya</taxon>
        <taxon>Ascomycota</taxon>
        <taxon>Pezizomycotina</taxon>
        <taxon>Leotiomycetes</taxon>
        <taxon>Helotiales</taxon>
        <taxon>Lachnaceae</taxon>
        <taxon>Lachnellula</taxon>
    </lineage>
</organism>
<comment type="cofactor">
    <cofactor evidence="1">
        <name>Zn(2+)</name>
        <dbReference type="ChEBI" id="CHEBI:29105"/>
    </cofactor>
</comment>
<protein>
    <submittedName>
        <fullName evidence="8">Alcohol dehydrogenase patD</fullName>
    </submittedName>
</protein>
<dbReference type="InterPro" id="IPR011032">
    <property type="entry name" value="GroES-like_sf"/>
</dbReference>